<dbReference type="EMBL" id="LIAE01006806">
    <property type="protein sequence ID" value="PAV85123.1"/>
    <property type="molecule type" value="Genomic_DNA"/>
</dbReference>
<name>A0A2A2LG00_9BILA</name>
<protein>
    <submittedName>
        <fullName evidence="1">Uncharacterized protein</fullName>
    </submittedName>
</protein>
<evidence type="ECO:0000313" key="1">
    <source>
        <dbReference type="EMBL" id="PAV85123.1"/>
    </source>
</evidence>
<keyword evidence="2" id="KW-1185">Reference proteome</keyword>
<dbReference type="AlphaFoldDB" id="A0A2A2LG00"/>
<reference evidence="1 2" key="1">
    <citation type="journal article" date="2017" name="Curr. Biol.">
        <title>Genome architecture and evolution of a unichromosomal asexual nematode.</title>
        <authorList>
            <person name="Fradin H."/>
            <person name="Zegar C."/>
            <person name="Gutwein M."/>
            <person name="Lucas J."/>
            <person name="Kovtun M."/>
            <person name="Corcoran D."/>
            <person name="Baugh L.R."/>
            <person name="Kiontke K."/>
            <person name="Gunsalus K."/>
            <person name="Fitch D.H."/>
            <person name="Piano F."/>
        </authorList>
    </citation>
    <scope>NUCLEOTIDE SEQUENCE [LARGE SCALE GENOMIC DNA]</scope>
    <source>
        <strain evidence="1">PF1309</strain>
    </source>
</reference>
<sequence length="207" mass="22227">MLVEASELWDWVEVWEDSELERVFWDIWDWVEVILEEWGGELVDVIVDDAFSDDELVDLVDALEPEIEIGEVCFCVVCPEVATGLLVVEDEPTGCCVEVPAGLVCCVEGELGDVGLVCGTFDVDPLLEDCCTVLDRLVKGGLVLEEGTTVLFGVVAVWTGFGLEGVDADGTFVAVVVTGWLEDVIAEVVTALVGAMEAAVVASLAKI</sequence>
<organism evidence="1 2">
    <name type="scientific">Diploscapter pachys</name>
    <dbReference type="NCBI Taxonomy" id="2018661"/>
    <lineage>
        <taxon>Eukaryota</taxon>
        <taxon>Metazoa</taxon>
        <taxon>Ecdysozoa</taxon>
        <taxon>Nematoda</taxon>
        <taxon>Chromadorea</taxon>
        <taxon>Rhabditida</taxon>
        <taxon>Rhabditina</taxon>
        <taxon>Rhabditomorpha</taxon>
        <taxon>Rhabditoidea</taxon>
        <taxon>Rhabditidae</taxon>
        <taxon>Diploscapter</taxon>
    </lineage>
</organism>
<gene>
    <name evidence="1" type="ORF">WR25_04538</name>
</gene>
<accession>A0A2A2LG00</accession>
<dbReference type="Proteomes" id="UP000218231">
    <property type="component" value="Unassembled WGS sequence"/>
</dbReference>
<evidence type="ECO:0000313" key="2">
    <source>
        <dbReference type="Proteomes" id="UP000218231"/>
    </source>
</evidence>
<proteinExistence type="predicted"/>
<comment type="caution">
    <text evidence="1">The sequence shown here is derived from an EMBL/GenBank/DDBJ whole genome shotgun (WGS) entry which is preliminary data.</text>
</comment>